<evidence type="ECO:0000313" key="2">
    <source>
        <dbReference type="EMBL" id="KAF4675163.1"/>
    </source>
</evidence>
<organism evidence="2 3">
    <name type="scientific">Perkinsus chesapeaki</name>
    <name type="common">Clam parasite</name>
    <name type="synonym">Perkinsus andrewsi</name>
    <dbReference type="NCBI Taxonomy" id="330153"/>
    <lineage>
        <taxon>Eukaryota</taxon>
        <taxon>Sar</taxon>
        <taxon>Alveolata</taxon>
        <taxon>Perkinsozoa</taxon>
        <taxon>Perkinsea</taxon>
        <taxon>Perkinsida</taxon>
        <taxon>Perkinsidae</taxon>
        <taxon>Perkinsus</taxon>
    </lineage>
</organism>
<comment type="caution">
    <text evidence="2">The sequence shown here is derived from an EMBL/GenBank/DDBJ whole genome shotgun (WGS) entry which is preliminary data.</text>
</comment>
<protein>
    <submittedName>
        <fullName evidence="2">Uncharacterized protein</fullName>
    </submittedName>
</protein>
<keyword evidence="1" id="KW-0812">Transmembrane</keyword>
<gene>
    <name evidence="2" type="ORF">FOL47_008170</name>
</gene>
<evidence type="ECO:0000256" key="1">
    <source>
        <dbReference type="SAM" id="Phobius"/>
    </source>
</evidence>
<reference evidence="2 3" key="1">
    <citation type="submission" date="2020-04" db="EMBL/GenBank/DDBJ databases">
        <title>Perkinsus chesapeaki whole genome sequence.</title>
        <authorList>
            <person name="Bogema D.R."/>
        </authorList>
    </citation>
    <scope>NUCLEOTIDE SEQUENCE [LARGE SCALE GENOMIC DNA]</scope>
    <source>
        <strain evidence="2">ATCC PRA-425</strain>
    </source>
</reference>
<keyword evidence="1" id="KW-0472">Membrane</keyword>
<keyword evidence="1" id="KW-1133">Transmembrane helix</keyword>
<accession>A0A7J6MUC2</accession>
<feature type="transmembrane region" description="Helical" evidence="1">
    <location>
        <begin position="94"/>
        <end position="114"/>
    </location>
</feature>
<proteinExistence type="predicted"/>
<sequence length="283" mass="31144">MAKVQQRRAELYHQVWYTGMPEVNVLVVQWRDTLILSLIFICESLPFIVGSYSALRDCSARCQSLPLVASAFLGTGASLSALKCASESAMVSLFNVLWGSASLFCSLYAGICLLSSSDCSPFEKSIGAFIPVFPAFGTLHAAAPELRVAVGDSIKDYVKEEKLRQSQRKAYNRNDNRSRIHRMFFNLLLKTKSGEEGVLLYREEMASRRGRPEFRAMRTNPSLPTASQPALVHGSSSILPDGMDARMSIDASRNTGAGDRISGVGQALKERINNMFSTKAQDN</sequence>
<dbReference type="OrthoDB" id="429442at2759"/>
<dbReference type="Proteomes" id="UP000591131">
    <property type="component" value="Unassembled WGS sequence"/>
</dbReference>
<dbReference type="AlphaFoldDB" id="A0A7J6MUC2"/>
<keyword evidence="3" id="KW-1185">Reference proteome</keyword>
<feature type="transmembrane region" description="Helical" evidence="1">
    <location>
        <begin position="64"/>
        <end position="82"/>
    </location>
</feature>
<name>A0A7J6MUC2_PERCH</name>
<evidence type="ECO:0000313" key="3">
    <source>
        <dbReference type="Proteomes" id="UP000591131"/>
    </source>
</evidence>
<feature type="transmembrane region" description="Helical" evidence="1">
    <location>
        <begin position="34"/>
        <end position="52"/>
    </location>
</feature>
<dbReference type="EMBL" id="JAAPAO010000051">
    <property type="protein sequence ID" value="KAF4675163.1"/>
    <property type="molecule type" value="Genomic_DNA"/>
</dbReference>